<dbReference type="Proteomes" id="UP000799439">
    <property type="component" value="Unassembled WGS sequence"/>
</dbReference>
<reference evidence="1" key="1">
    <citation type="journal article" date="2020" name="Stud. Mycol.">
        <title>101 Dothideomycetes genomes: a test case for predicting lifestyles and emergence of pathogens.</title>
        <authorList>
            <person name="Haridas S."/>
            <person name="Albert R."/>
            <person name="Binder M."/>
            <person name="Bloem J."/>
            <person name="Labutti K."/>
            <person name="Salamov A."/>
            <person name="Andreopoulos B."/>
            <person name="Baker S."/>
            <person name="Barry K."/>
            <person name="Bills G."/>
            <person name="Bluhm B."/>
            <person name="Cannon C."/>
            <person name="Castanera R."/>
            <person name="Culley D."/>
            <person name="Daum C."/>
            <person name="Ezra D."/>
            <person name="Gonzalez J."/>
            <person name="Henrissat B."/>
            <person name="Kuo A."/>
            <person name="Liang C."/>
            <person name="Lipzen A."/>
            <person name="Lutzoni F."/>
            <person name="Magnuson J."/>
            <person name="Mondo S."/>
            <person name="Nolan M."/>
            <person name="Ohm R."/>
            <person name="Pangilinan J."/>
            <person name="Park H.-J."/>
            <person name="Ramirez L."/>
            <person name="Alfaro M."/>
            <person name="Sun H."/>
            <person name="Tritt A."/>
            <person name="Yoshinaga Y."/>
            <person name="Zwiers L.-H."/>
            <person name="Turgeon B."/>
            <person name="Goodwin S."/>
            <person name="Spatafora J."/>
            <person name="Crous P."/>
            <person name="Grigoriev I."/>
        </authorList>
    </citation>
    <scope>NUCLEOTIDE SEQUENCE</scope>
    <source>
        <strain evidence="1">CBS 260.36</strain>
    </source>
</reference>
<protein>
    <recommendedName>
        <fullName evidence="3">Fucose-specific lectin</fullName>
    </recommendedName>
</protein>
<dbReference type="AlphaFoldDB" id="A0A9P4IWG0"/>
<dbReference type="OrthoDB" id="3219467at2759"/>
<name>A0A9P4IWG0_9PEZI</name>
<evidence type="ECO:0000313" key="2">
    <source>
        <dbReference type="Proteomes" id="UP000799439"/>
    </source>
</evidence>
<proteinExistence type="predicted"/>
<dbReference type="SUPFAM" id="SSF89372">
    <property type="entry name" value="Fucose-specific lectin"/>
    <property type="match status" value="1"/>
</dbReference>
<evidence type="ECO:0000313" key="1">
    <source>
        <dbReference type="EMBL" id="KAF2148008.1"/>
    </source>
</evidence>
<accession>A0A9P4IWG0</accession>
<dbReference type="Gene3D" id="2.120.10.70">
    <property type="entry name" value="Fucose-specific lectin"/>
    <property type="match status" value="1"/>
</dbReference>
<keyword evidence="2" id="KW-1185">Reference proteome</keyword>
<comment type="caution">
    <text evidence="1">The sequence shown here is derived from an EMBL/GenBank/DDBJ whole genome shotgun (WGS) entry which is preliminary data.</text>
</comment>
<sequence length="317" mass="35131">MASINKDSTPKGKGTKITPVVYSEVPNTHVSNMPSTLTYNDKLYCFHQGEYNYGALWYNVWDGVTWEGDKQAPSTALSSGPSAVLFKDKIYVFFQGPKNDTTIWYNVLDPSTSEWKGATELKGKHMTANPSAVVWNGEIYVYHQGWSDHKLWYLTFDGSEPGSDTVVAPNIDIYEGPSAVVFKDSVYIFYQGGKTTTWYHTIDSAGKAQDVKVETTWTTSSPGAVVSHERIFLFHHDNGGANTLYLNIMTDTGSSFVWSGDEQVEGVKLDSGPSAAVLYDNIHCFHQLHGTPKLYFASFAQSTKTSDSHQDPGSGRR</sequence>
<gene>
    <name evidence="1" type="ORF">K461DRAFT_298114</name>
</gene>
<organism evidence="1 2">
    <name type="scientific">Myriangium duriaei CBS 260.36</name>
    <dbReference type="NCBI Taxonomy" id="1168546"/>
    <lineage>
        <taxon>Eukaryota</taxon>
        <taxon>Fungi</taxon>
        <taxon>Dikarya</taxon>
        <taxon>Ascomycota</taxon>
        <taxon>Pezizomycotina</taxon>
        <taxon>Dothideomycetes</taxon>
        <taxon>Dothideomycetidae</taxon>
        <taxon>Myriangiales</taxon>
        <taxon>Myriangiaceae</taxon>
        <taxon>Myriangium</taxon>
    </lineage>
</organism>
<evidence type="ECO:0008006" key="3">
    <source>
        <dbReference type="Google" id="ProtNLM"/>
    </source>
</evidence>
<dbReference type="EMBL" id="ML996094">
    <property type="protein sequence ID" value="KAF2148008.1"/>
    <property type="molecule type" value="Genomic_DNA"/>
</dbReference>